<dbReference type="InterPro" id="IPR029063">
    <property type="entry name" value="SAM-dependent_MTases_sf"/>
</dbReference>
<accession>A0A0W0WXA3</accession>
<keyword evidence="1 4" id="KW-0489">Methyltransferase</keyword>
<dbReference type="Gene3D" id="3.40.50.150">
    <property type="entry name" value="Vaccinia Virus protein VP39"/>
    <property type="match status" value="1"/>
</dbReference>
<dbReference type="EMBL" id="LNYP01000031">
    <property type="protein sequence ID" value="KTD36946.1"/>
    <property type="molecule type" value="Genomic_DNA"/>
</dbReference>
<sequence>MTTKEWPADNYAIGSYIQATVAEPYLAHLDIKAGDAVLDLGCGNGAFSLKMVKQYPMASFLGIDASENMLALASKELAEYPHVSLQKADVEAMEFNNQFDWIVSFWCLQWVHDVKTAFANIYRALKSGGRLLLIFPTGDDPFMTTFKAVKESRQFAILDDFQPPVDYQKFKELEQTLRFLPFKSFQVERVSQSLLLPSLDVFRTFVNGIAFYHGQVPEEQIKDLNEAMVTAFAEQCRQRHSGKLHFDFTIFYLTGDK</sequence>
<evidence type="ECO:0000256" key="1">
    <source>
        <dbReference type="ARBA" id="ARBA00022603"/>
    </source>
</evidence>
<comment type="caution">
    <text evidence="4">The sequence shown here is derived from an EMBL/GenBank/DDBJ whole genome shotgun (WGS) entry which is preliminary data.</text>
</comment>
<dbReference type="GO" id="GO:0008168">
    <property type="term" value="F:methyltransferase activity"/>
    <property type="evidence" value="ECO:0007669"/>
    <property type="project" value="UniProtKB-KW"/>
</dbReference>
<evidence type="ECO:0000259" key="3">
    <source>
        <dbReference type="Pfam" id="PF13649"/>
    </source>
</evidence>
<dbReference type="GO" id="GO:0032259">
    <property type="term" value="P:methylation"/>
    <property type="evidence" value="ECO:0007669"/>
    <property type="project" value="UniProtKB-KW"/>
</dbReference>
<organism evidence="4 5">
    <name type="scientific">Legionella oakridgensis</name>
    <dbReference type="NCBI Taxonomy" id="29423"/>
    <lineage>
        <taxon>Bacteria</taxon>
        <taxon>Pseudomonadati</taxon>
        <taxon>Pseudomonadota</taxon>
        <taxon>Gammaproteobacteria</taxon>
        <taxon>Legionellales</taxon>
        <taxon>Legionellaceae</taxon>
        <taxon>Legionella</taxon>
    </lineage>
</organism>
<dbReference type="SUPFAM" id="SSF53335">
    <property type="entry name" value="S-adenosyl-L-methionine-dependent methyltransferases"/>
    <property type="match status" value="1"/>
</dbReference>
<dbReference type="PANTHER" id="PTHR43861">
    <property type="entry name" value="TRANS-ACONITATE 2-METHYLTRANSFERASE-RELATED"/>
    <property type="match status" value="1"/>
</dbReference>
<dbReference type="PATRIC" id="fig|29423.5.peg.2184"/>
<protein>
    <submittedName>
        <fullName evidence="4">Methyltransferase</fullName>
    </submittedName>
</protein>
<evidence type="ECO:0000313" key="4">
    <source>
        <dbReference type="EMBL" id="KTD36946.1"/>
    </source>
</evidence>
<reference evidence="4 5" key="1">
    <citation type="submission" date="2015-11" db="EMBL/GenBank/DDBJ databases">
        <title>Genomic analysis of 38 Legionella species identifies large and diverse effector repertoires.</title>
        <authorList>
            <person name="Burstein D."/>
            <person name="Amaro F."/>
            <person name="Zusman T."/>
            <person name="Lifshitz Z."/>
            <person name="Cohen O."/>
            <person name="Gilbert J.A."/>
            <person name="Pupko T."/>
            <person name="Shuman H.A."/>
            <person name="Segal G."/>
        </authorList>
    </citation>
    <scope>NUCLEOTIDE SEQUENCE [LARGE SCALE GENOMIC DNA]</scope>
    <source>
        <strain evidence="4 5">Oak Ridge-10</strain>
    </source>
</reference>
<dbReference type="Pfam" id="PF13649">
    <property type="entry name" value="Methyltransf_25"/>
    <property type="match status" value="1"/>
</dbReference>
<dbReference type="PANTHER" id="PTHR43861:SF1">
    <property type="entry name" value="TRANS-ACONITATE 2-METHYLTRANSFERASE"/>
    <property type="match status" value="1"/>
</dbReference>
<evidence type="ECO:0000313" key="5">
    <source>
        <dbReference type="Proteomes" id="UP000054858"/>
    </source>
</evidence>
<dbReference type="CDD" id="cd02440">
    <property type="entry name" value="AdoMet_MTases"/>
    <property type="match status" value="1"/>
</dbReference>
<dbReference type="Proteomes" id="UP000054858">
    <property type="component" value="Unassembled WGS sequence"/>
</dbReference>
<gene>
    <name evidence="4" type="ORF">Loak_2082</name>
</gene>
<dbReference type="AlphaFoldDB" id="A0A0W0WXA3"/>
<evidence type="ECO:0000256" key="2">
    <source>
        <dbReference type="ARBA" id="ARBA00022679"/>
    </source>
</evidence>
<feature type="domain" description="Methyltransferase" evidence="3">
    <location>
        <begin position="37"/>
        <end position="129"/>
    </location>
</feature>
<dbReference type="InterPro" id="IPR041698">
    <property type="entry name" value="Methyltransf_25"/>
</dbReference>
<name>A0A0W0WXA3_9GAMM</name>
<keyword evidence="2 4" id="KW-0808">Transferase</keyword>
<dbReference type="RefSeq" id="WP_025386179.1">
    <property type="nucleotide sequence ID" value="NZ_LCUA01000001.1"/>
</dbReference>
<proteinExistence type="predicted"/>